<gene>
    <name evidence="1" type="ORF">ALP40_03261</name>
</gene>
<dbReference type="InterPro" id="IPR017853">
    <property type="entry name" value="GH"/>
</dbReference>
<comment type="caution">
    <text evidence="1">The sequence shown here is derived from an EMBL/GenBank/DDBJ whole genome shotgun (WGS) entry which is preliminary data.</text>
</comment>
<reference evidence="1 2" key="1">
    <citation type="submission" date="2018-08" db="EMBL/GenBank/DDBJ databases">
        <title>Recombination of ecologically and evolutionarily significant loci maintains genetic cohesion in the Pseudomonas syringae species complex.</title>
        <authorList>
            <person name="Dillon M."/>
            <person name="Thakur S."/>
            <person name="Almeida R.N.D."/>
            <person name="Weir B.S."/>
            <person name="Guttman D.S."/>
        </authorList>
    </citation>
    <scope>NUCLEOTIDE SEQUENCE [LARGE SCALE GENOMIC DNA]</scope>
    <source>
        <strain evidence="1 2">ICMP 19473</strain>
    </source>
</reference>
<dbReference type="OrthoDB" id="9816564at2"/>
<dbReference type="AlphaFoldDB" id="A0A3M5NY81"/>
<evidence type="ECO:0008006" key="3">
    <source>
        <dbReference type="Google" id="ProtNLM"/>
    </source>
</evidence>
<protein>
    <recommendedName>
        <fullName evidence="3">Beta-glucosidase</fullName>
    </recommendedName>
</protein>
<name>A0A3M5NY81_PSEVI</name>
<dbReference type="GO" id="GO:0004553">
    <property type="term" value="F:hydrolase activity, hydrolyzing O-glycosyl compounds"/>
    <property type="evidence" value="ECO:0007669"/>
    <property type="project" value="InterPro"/>
</dbReference>
<evidence type="ECO:0000313" key="1">
    <source>
        <dbReference type="EMBL" id="RMT77234.1"/>
    </source>
</evidence>
<dbReference type="EMBL" id="RBTP01000073">
    <property type="protein sequence ID" value="RMT77234.1"/>
    <property type="molecule type" value="Genomic_DNA"/>
</dbReference>
<dbReference type="Proteomes" id="UP000273854">
    <property type="component" value="Unassembled WGS sequence"/>
</dbReference>
<proteinExistence type="predicted"/>
<dbReference type="GO" id="GO:0005975">
    <property type="term" value="P:carbohydrate metabolic process"/>
    <property type="evidence" value="ECO:0007669"/>
    <property type="project" value="InterPro"/>
</dbReference>
<organism evidence="1 2">
    <name type="scientific">Pseudomonas viridiflava</name>
    <name type="common">Phytomonas viridiflava</name>
    <dbReference type="NCBI Taxonomy" id="33069"/>
    <lineage>
        <taxon>Bacteria</taxon>
        <taxon>Pseudomonadati</taxon>
        <taxon>Pseudomonadota</taxon>
        <taxon>Gammaproteobacteria</taxon>
        <taxon>Pseudomonadales</taxon>
        <taxon>Pseudomonadaceae</taxon>
        <taxon>Pseudomonas</taxon>
    </lineage>
</organism>
<dbReference type="SUPFAM" id="SSF51445">
    <property type="entry name" value="(Trans)glycosidases"/>
    <property type="match status" value="1"/>
</dbReference>
<accession>A0A3M5NY81</accession>
<evidence type="ECO:0000313" key="2">
    <source>
        <dbReference type="Proteomes" id="UP000273854"/>
    </source>
</evidence>
<sequence>MSRLFRSFFVGGFECSSHRRRDGVRLDLLHSTGHARWPGEDFSALAACGIRTVRSGLRWHLIEPRPGVYDWGSFLPMLRAARQQNTQVIWDLCHYGYPDELDIWRPQFVERFARFSKAVAQVVRDEGETAPFYSPINEMSFWSWAGGDVGYFNPGAERRGMELKHQLVRASIAAIEAIREVEPRARFVQADPLIHVMPATRRIDEIEAAENYRLAQFEAWDLLSGRQWPGLGGRADYLDILGANFYPHNQWIFNGPRVMRGEHEYRPFYGMLKELHARYGRPILISETGAEDDQRLPWFHYVTDQVKKAMRAGVPVEGICWYPILDYPGWDDGRYCPAGLLGYADGQGQRAAFHPLQVALQKERDEFDALQALVASAERDR</sequence>
<dbReference type="Gene3D" id="3.20.20.80">
    <property type="entry name" value="Glycosidases"/>
    <property type="match status" value="1"/>
</dbReference>
<dbReference type="RefSeq" id="WP_122210423.1">
    <property type="nucleotide sequence ID" value="NZ_JAAMQQ010000001.1"/>
</dbReference>